<dbReference type="InterPro" id="IPR056641">
    <property type="entry name" value="DUF7739"/>
</dbReference>
<feature type="domain" description="DUF7739" evidence="1">
    <location>
        <begin position="12"/>
        <end position="100"/>
    </location>
</feature>
<dbReference type="AlphaFoldDB" id="A0A5P2B5S9"/>
<dbReference type="OrthoDB" id="4297626at2"/>
<reference evidence="2 3" key="1">
    <citation type="submission" date="2018-05" db="EMBL/GenBank/DDBJ databases">
        <title>Streptomyces venezuelae.</title>
        <authorList>
            <person name="Kim W."/>
            <person name="Lee N."/>
            <person name="Cho B.-K."/>
        </authorList>
    </citation>
    <scope>NUCLEOTIDE SEQUENCE [LARGE SCALE GENOMIC DNA]</scope>
    <source>
        <strain evidence="2 3">ATCC 14583</strain>
    </source>
</reference>
<evidence type="ECO:0000313" key="2">
    <source>
        <dbReference type="EMBL" id="QES25843.1"/>
    </source>
</evidence>
<name>A0A5P2B5S9_STRVZ</name>
<protein>
    <recommendedName>
        <fullName evidence="1">DUF7739 domain-containing protein</fullName>
    </recommendedName>
</protein>
<gene>
    <name evidence="2" type="ORF">DEJ47_04690</name>
</gene>
<evidence type="ECO:0000259" key="1">
    <source>
        <dbReference type="Pfam" id="PF24881"/>
    </source>
</evidence>
<accession>A0A5P2B5S9</accession>
<proteinExistence type="predicted"/>
<evidence type="ECO:0000313" key="3">
    <source>
        <dbReference type="Proteomes" id="UP000323046"/>
    </source>
</evidence>
<keyword evidence="3" id="KW-1185">Reference proteome</keyword>
<dbReference type="EMBL" id="CP029193">
    <property type="protein sequence ID" value="QES25843.1"/>
    <property type="molecule type" value="Genomic_DNA"/>
</dbReference>
<sequence length="100" mass="10876">MGFSISHGVAGTRSALTISNLGNQLAHVLAANEWREIKYLFGGQFSDIVTIPPQEAFRIGDLLHQAADHRLMDPSWGILAREIGDAARMAGASGQNWTWS</sequence>
<dbReference type="Proteomes" id="UP000323046">
    <property type="component" value="Chromosome"/>
</dbReference>
<dbReference type="RefSeq" id="WP_150165217.1">
    <property type="nucleotide sequence ID" value="NZ_CP029193.1"/>
</dbReference>
<dbReference type="Pfam" id="PF24881">
    <property type="entry name" value="DUF7739"/>
    <property type="match status" value="1"/>
</dbReference>
<organism evidence="2 3">
    <name type="scientific">Streptomyces venezuelae</name>
    <dbReference type="NCBI Taxonomy" id="54571"/>
    <lineage>
        <taxon>Bacteria</taxon>
        <taxon>Bacillati</taxon>
        <taxon>Actinomycetota</taxon>
        <taxon>Actinomycetes</taxon>
        <taxon>Kitasatosporales</taxon>
        <taxon>Streptomycetaceae</taxon>
        <taxon>Streptomyces</taxon>
    </lineage>
</organism>